<dbReference type="RefSeq" id="WP_076347583.1">
    <property type="nucleotide sequence ID" value="NZ_CP019082.1"/>
</dbReference>
<dbReference type="STRING" id="1387353.BSF38_03417"/>
<protein>
    <recommendedName>
        <fullName evidence="2">Bro-N domain-containing protein</fullName>
    </recommendedName>
</protein>
<evidence type="ECO:0000313" key="3">
    <source>
        <dbReference type="EMBL" id="APW61887.1"/>
    </source>
</evidence>
<keyword evidence="4" id="KW-1185">Reference proteome</keyword>
<dbReference type="AlphaFoldDB" id="A0A1U7CSH0"/>
<accession>A0A1U7CSH0</accession>
<evidence type="ECO:0000313" key="4">
    <source>
        <dbReference type="Proteomes" id="UP000186309"/>
    </source>
</evidence>
<evidence type="ECO:0000259" key="2">
    <source>
        <dbReference type="Pfam" id="PF02498"/>
    </source>
</evidence>
<evidence type="ECO:0000256" key="1">
    <source>
        <dbReference type="SAM" id="MobiDB-lite"/>
    </source>
</evidence>
<reference evidence="4" key="1">
    <citation type="submission" date="2016-12" db="EMBL/GenBank/DDBJ databases">
        <title>Comparative genomics of four Isosphaeraceae planctomycetes: a common pool of plasmids and glycoside hydrolase genes.</title>
        <authorList>
            <person name="Ivanova A."/>
        </authorList>
    </citation>
    <scope>NUCLEOTIDE SEQUENCE [LARGE SCALE GENOMIC DNA]</scope>
    <source>
        <strain evidence="4">PX4</strain>
    </source>
</reference>
<organism evidence="3 4">
    <name type="scientific">Paludisphaera borealis</name>
    <dbReference type="NCBI Taxonomy" id="1387353"/>
    <lineage>
        <taxon>Bacteria</taxon>
        <taxon>Pseudomonadati</taxon>
        <taxon>Planctomycetota</taxon>
        <taxon>Planctomycetia</taxon>
        <taxon>Isosphaerales</taxon>
        <taxon>Isosphaeraceae</taxon>
        <taxon>Paludisphaera</taxon>
    </lineage>
</organism>
<dbReference type="Proteomes" id="UP000186309">
    <property type="component" value="Chromosome"/>
</dbReference>
<feature type="domain" description="Bro-N" evidence="2">
    <location>
        <begin position="23"/>
        <end position="112"/>
    </location>
</feature>
<dbReference type="Pfam" id="PF02498">
    <property type="entry name" value="Bro-N"/>
    <property type="match status" value="1"/>
</dbReference>
<dbReference type="EMBL" id="CP019082">
    <property type="protein sequence ID" value="APW61887.1"/>
    <property type="molecule type" value="Genomic_DNA"/>
</dbReference>
<dbReference type="KEGG" id="pbor:BSF38_03417"/>
<sequence>MSDEQVPAIGGKSFEDMKQANEHGAEYWSARDIQPLLGYDQWRRFENAVKKAQTSCEQSGNDCDHHFASAGKPITGGKGAVQVVTDYHLSRFACYLIAQNGDPRKPEIAQAQRYFAIQARRQELSDAHAADVERLELRRQAAEQFKNLSGAARRAGVSNPMFGIFHDAGYKGMYGGLGNEAIKKRKGVPAKDQLMDRMDATELAANQFRMTQTREKLARDGVKTEQRAIQTHENVGKEVRAAIQRIGGTPPENIPPAEPIKAVEKRLKRAKPKLVLDGPDAQGLLGAAGEPEAHTPEALPEV</sequence>
<name>A0A1U7CSH0_9BACT</name>
<gene>
    <name evidence="3" type="ORF">BSF38_03417</name>
</gene>
<proteinExistence type="predicted"/>
<feature type="region of interest" description="Disordered" evidence="1">
    <location>
        <begin position="271"/>
        <end position="302"/>
    </location>
</feature>
<dbReference type="NCBIfam" id="NF008573">
    <property type="entry name" value="PRK11525.1"/>
    <property type="match status" value="1"/>
</dbReference>
<dbReference type="InterPro" id="IPR003497">
    <property type="entry name" value="BRO_N_domain"/>
</dbReference>
<dbReference type="OrthoDB" id="9803893at2"/>